<dbReference type="InterPro" id="IPR024964">
    <property type="entry name" value="CTLH/CRA"/>
</dbReference>
<keyword evidence="4" id="KW-1185">Reference proteome</keyword>
<feature type="compositionally biased region" description="Polar residues" evidence="1">
    <location>
        <begin position="425"/>
        <end position="437"/>
    </location>
</feature>
<dbReference type="Proteomes" id="UP000316621">
    <property type="component" value="Chromosome 2"/>
</dbReference>
<dbReference type="OMA" id="LIHEYCI"/>
<gene>
    <name evidence="3" type="ORF">C5167_016838</name>
</gene>
<proteinExistence type="predicted"/>
<sequence>MDSTPVNWDTLDSLIINFAKSENLLEDCTESSSPSSSGYHSRLVIRQIRKLIEIGDIDSSINLLRIHAPFVLDDHRLLFRLQKQKFIELLRRGTTKDRDAAIDCIRTVLAPCALDAYPCDNDSNLGYHVCGFVIKEAYEEFKHVLLALIFDKDDQTSPVANELVLDSHIRICVTNLDGAFYSNINRDKYKSKLFSFQWSEKRRFDIAGLLSSVLRVHLQAFDPIFSMTLRYLISIHNGFCFRQGIPSPVSDLTERLLIEERDPAPTPQESLLEAPPFDEVDVQALAHAVDLTRQGAIDSLRSAKGDLFQAFKNELCRMRMDVSVLDDLVHEYCVYRGIVECGLSSGHASDMQSLGRSSVTCEPDPSNGSSLDCSINMDVQPCKDSDGETSVCNPDSIGTQEMNVRGVDVERRVAYETESNREDCSTSSPENFKNFQKNRGHGTGERSGRKRWRGRNEGLEVSPDISLTGTSKQKLSDRDHAADIFMSNEKQVSVKRPASENFHIREEYKYDIVLEMKELASKGMTVEVVKEINALDPNFFVHNPDLLFQLKQVEFLKLVSSGDRDEAIKVAKAFLGPSTASNATLLKPLKETLFLALMGPNEDPLTKGVPLSLLATSLQVALGRRLGIEEPQLMKIVRTTIHSHNEWFKIQMCKDRFEGLLKIDCLKDINTSLLTESKSNINLDADTSGSSQVTVSSRMLEDSSSPSQVSPGDVVCDESAILKVMEFLALPRADAIHLLAEYNGNAETVIQQIFA</sequence>
<organism evidence="3 4">
    <name type="scientific">Papaver somniferum</name>
    <name type="common">Opium poppy</name>
    <dbReference type="NCBI Taxonomy" id="3469"/>
    <lineage>
        <taxon>Eukaryota</taxon>
        <taxon>Viridiplantae</taxon>
        <taxon>Streptophyta</taxon>
        <taxon>Embryophyta</taxon>
        <taxon>Tracheophyta</taxon>
        <taxon>Spermatophyta</taxon>
        <taxon>Magnoliopsida</taxon>
        <taxon>Ranunculales</taxon>
        <taxon>Papaveraceae</taxon>
        <taxon>Papaveroideae</taxon>
        <taxon>Papaver</taxon>
    </lineage>
</organism>
<feature type="region of interest" description="Disordered" evidence="1">
    <location>
        <begin position="416"/>
        <end position="473"/>
    </location>
</feature>
<dbReference type="InterPro" id="IPR050618">
    <property type="entry name" value="Ubq-SigPath_Reg"/>
</dbReference>
<dbReference type="AlphaFoldDB" id="A0A4Y7IL04"/>
<dbReference type="Pfam" id="PF10607">
    <property type="entry name" value="CTLH"/>
    <property type="match status" value="2"/>
</dbReference>
<evidence type="ECO:0000259" key="2">
    <source>
        <dbReference type="PROSITE" id="PS50897"/>
    </source>
</evidence>
<evidence type="ECO:0000256" key="1">
    <source>
        <dbReference type="SAM" id="MobiDB-lite"/>
    </source>
</evidence>
<evidence type="ECO:0000313" key="4">
    <source>
        <dbReference type="Proteomes" id="UP000316621"/>
    </source>
</evidence>
<dbReference type="PANTHER" id="PTHR12864">
    <property type="entry name" value="RAN BINDING PROTEIN 9-RELATED"/>
    <property type="match status" value="1"/>
</dbReference>
<protein>
    <recommendedName>
        <fullName evidence="2">CTLH domain-containing protein</fullName>
    </recommendedName>
</protein>
<dbReference type="SMART" id="SM00668">
    <property type="entry name" value="CTLH"/>
    <property type="match status" value="2"/>
</dbReference>
<name>A0A4Y7IL04_PAPSO</name>
<dbReference type="PROSITE" id="PS50897">
    <property type="entry name" value="CTLH"/>
    <property type="match status" value="2"/>
</dbReference>
<dbReference type="Gramene" id="RZC48411">
    <property type="protein sequence ID" value="RZC48411"/>
    <property type="gene ID" value="C5167_016838"/>
</dbReference>
<dbReference type="InterPro" id="IPR006595">
    <property type="entry name" value="CTLH_C"/>
</dbReference>
<dbReference type="EMBL" id="CM010716">
    <property type="protein sequence ID" value="RZC48411.1"/>
    <property type="molecule type" value="Genomic_DNA"/>
</dbReference>
<evidence type="ECO:0000313" key="3">
    <source>
        <dbReference type="EMBL" id="RZC48411.1"/>
    </source>
</evidence>
<dbReference type="STRING" id="3469.A0A4Y7IL04"/>
<accession>A0A4Y7IL04</accession>
<feature type="domain" description="CTLH" evidence="2">
    <location>
        <begin position="41"/>
        <end position="97"/>
    </location>
</feature>
<reference evidence="3 4" key="1">
    <citation type="journal article" date="2018" name="Science">
        <title>The opium poppy genome and morphinan production.</title>
        <authorList>
            <person name="Guo L."/>
            <person name="Winzer T."/>
            <person name="Yang X."/>
            <person name="Li Y."/>
            <person name="Ning Z."/>
            <person name="He Z."/>
            <person name="Teodor R."/>
            <person name="Lu Y."/>
            <person name="Bowser T.A."/>
            <person name="Graham I.A."/>
            <person name="Ye K."/>
        </authorList>
    </citation>
    <scope>NUCLEOTIDE SEQUENCE [LARGE SCALE GENOMIC DNA]</scope>
    <source>
        <strain evidence="4">cv. HN1</strain>
        <tissue evidence="3">Leaves</tissue>
    </source>
</reference>
<feature type="domain" description="CTLH" evidence="2">
    <location>
        <begin position="509"/>
        <end position="566"/>
    </location>
</feature>